<evidence type="ECO:0000256" key="4">
    <source>
        <dbReference type="ARBA" id="ARBA00022842"/>
    </source>
</evidence>
<dbReference type="InterPro" id="IPR000092">
    <property type="entry name" value="Polyprenyl_synt"/>
</dbReference>
<dbReference type="PANTHER" id="PTHR11525:SF0">
    <property type="entry name" value="FARNESYL PYROPHOSPHATE SYNTHASE"/>
    <property type="match status" value="1"/>
</dbReference>
<dbReference type="Pfam" id="PF00348">
    <property type="entry name" value="polyprenyl_synt"/>
    <property type="match status" value="1"/>
</dbReference>
<dbReference type="InterPro" id="IPR033749">
    <property type="entry name" value="Polyprenyl_synt_CS"/>
</dbReference>
<dbReference type="PANTHER" id="PTHR11525">
    <property type="entry name" value="FARNESYL-PYROPHOSPHATE SYNTHETASE"/>
    <property type="match status" value="1"/>
</dbReference>
<comment type="caution">
    <text evidence="6">The sequence shown here is derived from an EMBL/GenBank/DDBJ whole genome shotgun (WGS) entry which is preliminary data.</text>
</comment>
<dbReference type="PROSITE" id="PS00723">
    <property type="entry name" value="POLYPRENYL_SYNTHASE_1"/>
    <property type="match status" value="1"/>
</dbReference>
<dbReference type="PROSITE" id="PS00444">
    <property type="entry name" value="POLYPRENYL_SYNTHASE_2"/>
    <property type="match status" value="1"/>
</dbReference>
<organism evidence="6 7">
    <name type="scientific">Linnemannia gamsii</name>
    <dbReference type="NCBI Taxonomy" id="64522"/>
    <lineage>
        <taxon>Eukaryota</taxon>
        <taxon>Fungi</taxon>
        <taxon>Fungi incertae sedis</taxon>
        <taxon>Mucoromycota</taxon>
        <taxon>Mortierellomycotina</taxon>
        <taxon>Mortierellomycetes</taxon>
        <taxon>Mortierellales</taxon>
        <taxon>Mortierellaceae</taxon>
        <taxon>Linnemannia</taxon>
    </lineage>
</organism>
<keyword evidence="3" id="KW-0479">Metal-binding</keyword>
<dbReference type="SUPFAM" id="SSF48576">
    <property type="entry name" value="Terpenoid synthases"/>
    <property type="match status" value="1"/>
</dbReference>
<dbReference type="InterPro" id="IPR008949">
    <property type="entry name" value="Isoprenoid_synthase_dom_sf"/>
</dbReference>
<comment type="cofactor">
    <cofactor evidence="1">
        <name>Mg(2+)</name>
        <dbReference type="ChEBI" id="CHEBI:18420"/>
    </cofactor>
</comment>
<name>A0ABQ7KAE0_9FUNG</name>
<sequence length="346" mass="40054">MATNPVQEFNDVFPVLADELIAHLRSINIPENAIEWFDRSMRHNVLGGKMNRGLTVAETLRILKRGEELSKEEIFKANLLGWCIEWLQAFFLVSDDIMDNSKTRRGQPCWYRVGGVGMVAINDAFILESAIYFFLKKHFKKDAYYVELIELFHETTYQTELGQLLDLITAPEDDIDLTRFSIEKHAFIVRYKTAYYSFYLPVALAMHMAGVKDEAAFKQAEEILLPLGEYFQVQDDYLDCYGKPEVIGKIGTDIEDNKCSWLINQALDKATPEQVKVLHENYGRRDEANVVIVKEIYNQIGVEGLFKAYEEESYIRLNALIAKIDHPLLSQDVFTSFMKRIYKRTK</sequence>
<keyword evidence="4" id="KW-0460">Magnesium</keyword>
<reference evidence="6 7" key="1">
    <citation type="journal article" date="2020" name="Fungal Divers.">
        <title>Resolving the Mortierellaceae phylogeny through synthesis of multi-gene phylogenetics and phylogenomics.</title>
        <authorList>
            <person name="Vandepol N."/>
            <person name="Liber J."/>
            <person name="Desiro A."/>
            <person name="Na H."/>
            <person name="Kennedy M."/>
            <person name="Barry K."/>
            <person name="Grigoriev I.V."/>
            <person name="Miller A.N."/>
            <person name="O'Donnell K."/>
            <person name="Stajich J.E."/>
            <person name="Bonito G."/>
        </authorList>
    </citation>
    <scope>NUCLEOTIDE SEQUENCE [LARGE SCALE GENOMIC DNA]</scope>
    <source>
        <strain evidence="6 7">AD045</strain>
    </source>
</reference>
<protein>
    <submittedName>
        <fullName evidence="6">Farnesyl pyrophosphate synthetase</fullName>
    </submittedName>
</protein>
<evidence type="ECO:0000313" key="7">
    <source>
        <dbReference type="Proteomes" id="UP001194696"/>
    </source>
</evidence>
<dbReference type="EMBL" id="JAAAIM010000114">
    <property type="protein sequence ID" value="KAG0294581.1"/>
    <property type="molecule type" value="Genomic_DNA"/>
</dbReference>
<evidence type="ECO:0000256" key="1">
    <source>
        <dbReference type="ARBA" id="ARBA00001946"/>
    </source>
</evidence>
<evidence type="ECO:0000313" key="6">
    <source>
        <dbReference type="EMBL" id="KAG0294581.1"/>
    </source>
</evidence>
<evidence type="ECO:0000256" key="3">
    <source>
        <dbReference type="ARBA" id="ARBA00022723"/>
    </source>
</evidence>
<dbReference type="InterPro" id="IPR039702">
    <property type="entry name" value="FPS1-like"/>
</dbReference>
<dbReference type="Proteomes" id="UP001194696">
    <property type="component" value="Unassembled WGS sequence"/>
</dbReference>
<dbReference type="CDD" id="cd00685">
    <property type="entry name" value="Trans_IPPS_HT"/>
    <property type="match status" value="1"/>
</dbReference>
<dbReference type="Gene3D" id="1.10.600.10">
    <property type="entry name" value="Farnesyl Diphosphate Synthase"/>
    <property type="match status" value="1"/>
</dbReference>
<gene>
    <name evidence="6" type="primary">ERG20</name>
    <name evidence="6" type="ORF">BGZ96_000929</name>
</gene>
<accession>A0ABQ7KAE0</accession>
<proteinExistence type="inferred from homology"/>
<evidence type="ECO:0000256" key="5">
    <source>
        <dbReference type="RuleBase" id="RU004466"/>
    </source>
</evidence>
<keyword evidence="7" id="KW-1185">Reference proteome</keyword>
<dbReference type="SFLD" id="SFLDS00005">
    <property type="entry name" value="Isoprenoid_Synthase_Type_I"/>
    <property type="match status" value="1"/>
</dbReference>
<dbReference type="SFLD" id="SFLDG01017">
    <property type="entry name" value="Polyprenyl_Transferase_Like"/>
    <property type="match status" value="1"/>
</dbReference>
<comment type="similarity">
    <text evidence="5">Belongs to the FPP/GGPP synthase family.</text>
</comment>
<keyword evidence="2 5" id="KW-0808">Transferase</keyword>
<evidence type="ECO:0000256" key="2">
    <source>
        <dbReference type="ARBA" id="ARBA00022679"/>
    </source>
</evidence>